<evidence type="ECO:0000256" key="1">
    <source>
        <dbReference type="ARBA" id="ARBA00004245"/>
    </source>
</evidence>
<dbReference type="GO" id="GO:0140311">
    <property type="term" value="F:protein sequestering activity"/>
    <property type="evidence" value="ECO:0007669"/>
    <property type="project" value="EnsemblFungi"/>
</dbReference>
<dbReference type="InterPro" id="IPR029006">
    <property type="entry name" value="ADF-H/Gelsolin-like_dom_sf"/>
</dbReference>
<dbReference type="GO" id="GO:0051016">
    <property type="term" value="P:barbed-end actin filament capping"/>
    <property type="evidence" value="ECO:0007669"/>
    <property type="project" value="TreeGrafter"/>
</dbReference>
<dbReference type="EMBL" id="GG692396">
    <property type="protein sequence ID" value="EER35032.1"/>
    <property type="molecule type" value="Genomic_DNA"/>
</dbReference>
<dbReference type="CDD" id="cd11284">
    <property type="entry name" value="ADF_Twf-C_like"/>
    <property type="match status" value="1"/>
</dbReference>
<evidence type="ECO:0000256" key="2">
    <source>
        <dbReference type="ARBA" id="ARBA00009557"/>
    </source>
</evidence>
<dbReference type="GO" id="GO:0030042">
    <property type="term" value="P:actin filament depolymerization"/>
    <property type="evidence" value="ECO:0007669"/>
    <property type="project" value="EnsemblFungi"/>
</dbReference>
<evidence type="ECO:0000313" key="10">
    <source>
        <dbReference type="EMBL" id="EER35032.1"/>
    </source>
</evidence>
<keyword evidence="3" id="KW-0963">Cytoplasm</keyword>
<dbReference type="SUPFAM" id="SSF55753">
    <property type="entry name" value="Actin depolymerizing proteins"/>
    <property type="match status" value="2"/>
</dbReference>
<dbReference type="PANTHER" id="PTHR13759:SF1">
    <property type="entry name" value="TWINFILIN"/>
    <property type="match status" value="1"/>
</dbReference>
<dbReference type="GO" id="GO:0030836">
    <property type="term" value="P:positive regulation of actin filament depolymerization"/>
    <property type="evidence" value="ECO:0007669"/>
    <property type="project" value="EnsemblFungi"/>
</dbReference>
<dbReference type="HOGENOM" id="CLU_031995_0_2_1"/>
<dbReference type="OrthoDB" id="10006997at2759"/>
<evidence type="ECO:0000256" key="7">
    <source>
        <dbReference type="ARBA" id="ARBA00038532"/>
    </source>
</evidence>
<evidence type="ECO:0000256" key="8">
    <source>
        <dbReference type="SAM" id="MobiDB-lite"/>
    </source>
</evidence>
<name>C5M7R2_CANTT</name>
<accession>C5M7R2</accession>
<protein>
    <recommendedName>
        <fullName evidence="9">ADF-H domain-containing protein</fullName>
    </recommendedName>
</protein>
<reference evidence="10 11" key="1">
    <citation type="journal article" date="2009" name="Nature">
        <title>Evolution of pathogenicity and sexual reproduction in eight Candida genomes.</title>
        <authorList>
            <person name="Butler G."/>
            <person name="Rasmussen M.D."/>
            <person name="Lin M.F."/>
            <person name="Santos M.A."/>
            <person name="Sakthikumar S."/>
            <person name="Munro C.A."/>
            <person name="Rheinbay E."/>
            <person name="Grabherr M."/>
            <person name="Forche A."/>
            <person name="Reedy J.L."/>
            <person name="Agrafioti I."/>
            <person name="Arnaud M.B."/>
            <person name="Bates S."/>
            <person name="Brown A.J."/>
            <person name="Brunke S."/>
            <person name="Costanzo M.C."/>
            <person name="Fitzpatrick D.A."/>
            <person name="de Groot P.W."/>
            <person name="Harris D."/>
            <person name="Hoyer L.L."/>
            <person name="Hube B."/>
            <person name="Klis F.M."/>
            <person name="Kodira C."/>
            <person name="Lennard N."/>
            <person name="Logue M.E."/>
            <person name="Martin R."/>
            <person name="Neiman A.M."/>
            <person name="Nikolaou E."/>
            <person name="Quail M.A."/>
            <person name="Quinn J."/>
            <person name="Santos M.C."/>
            <person name="Schmitzberger F.F."/>
            <person name="Sherlock G."/>
            <person name="Shah P."/>
            <person name="Silverstein K.A."/>
            <person name="Skrzypek M.S."/>
            <person name="Soll D."/>
            <person name="Staggs R."/>
            <person name="Stansfield I."/>
            <person name="Stumpf M.P."/>
            <person name="Sudbery P.E."/>
            <person name="Srikantha T."/>
            <person name="Zeng Q."/>
            <person name="Berman J."/>
            <person name="Berriman M."/>
            <person name="Heitman J."/>
            <person name="Gow N.A."/>
            <person name="Lorenz M.C."/>
            <person name="Birren B.W."/>
            <person name="Kellis M."/>
            <person name="Cuomo C.A."/>
        </authorList>
    </citation>
    <scope>NUCLEOTIDE SEQUENCE [LARGE SCALE GENOMIC DNA]</scope>
    <source>
        <strain evidence="11">ATCC MYA-3404 / T1</strain>
    </source>
</reference>
<dbReference type="Gene3D" id="3.40.20.10">
    <property type="entry name" value="Severin"/>
    <property type="match status" value="2"/>
</dbReference>
<evidence type="ECO:0000256" key="3">
    <source>
        <dbReference type="ARBA" id="ARBA00022490"/>
    </source>
</evidence>
<dbReference type="SMART" id="SM00102">
    <property type="entry name" value="ADF"/>
    <property type="match status" value="2"/>
</dbReference>
<keyword evidence="4" id="KW-0677">Repeat</keyword>
<organism evidence="10 11">
    <name type="scientific">Candida tropicalis (strain ATCC MYA-3404 / T1)</name>
    <name type="common">Yeast</name>
    <dbReference type="NCBI Taxonomy" id="294747"/>
    <lineage>
        <taxon>Eukaryota</taxon>
        <taxon>Fungi</taxon>
        <taxon>Dikarya</taxon>
        <taxon>Ascomycota</taxon>
        <taxon>Saccharomycotina</taxon>
        <taxon>Pichiomycetes</taxon>
        <taxon>Debaryomycetaceae</taxon>
        <taxon>Candida/Lodderomyces clade</taxon>
        <taxon>Candida</taxon>
    </lineage>
</organism>
<feature type="domain" description="ADF-H" evidence="9">
    <location>
        <begin position="1"/>
        <end position="136"/>
    </location>
</feature>
<dbReference type="PANTHER" id="PTHR13759">
    <property type="entry name" value="TWINFILIN"/>
    <property type="match status" value="1"/>
</dbReference>
<dbReference type="RefSeq" id="XP_002547587.1">
    <property type="nucleotide sequence ID" value="XM_002547541.1"/>
</dbReference>
<dbReference type="KEGG" id="ctp:CTRG_01894"/>
<dbReference type="STRING" id="294747.C5M7R2"/>
<dbReference type="GO" id="GO:0051015">
    <property type="term" value="F:actin filament binding"/>
    <property type="evidence" value="ECO:0007669"/>
    <property type="project" value="EnsemblFungi"/>
</dbReference>
<comment type="similarity">
    <text evidence="2">Belongs to the actin-binding proteins ADF family. Twinfilin subfamily.</text>
</comment>
<evidence type="ECO:0000313" key="11">
    <source>
        <dbReference type="Proteomes" id="UP000002037"/>
    </source>
</evidence>
<comment type="subcellular location">
    <subcellularLocation>
        <location evidence="1">Cytoplasm</location>
        <location evidence="1">Cytoskeleton</location>
    </subcellularLocation>
</comment>
<evidence type="ECO:0000256" key="6">
    <source>
        <dbReference type="ARBA" id="ARBA00023212"/>
    </source>
</evidence>
<feature type="domain" description="ADF-H" evidence="9">
    <location>
        <begin position="186"/>
        <end position="324"/>
    </location>
</feature>
<dbReference type="GO" id="GO:0051014">
    <property type="term" value="P:actin filament severing"/>
    <property type="evidence" value="ECO:0007669"/>
    <property type="project" value="EnsemblFungi"/>
</dbReference>
<dbReference type="GO" id="GO:0005884">
    <property type="term" value="C:actin filament"/>
    <property type="evidence" value="ECO:0007669"/>
    <property type="project" value="EnsemblFungi"/>
</dbReference>
<keyword evidence="6" id="KW-0206">Cytoskeleton</keyword>
<dbReference type="Proteomes" id="UP000002037">
    <property type="component" value="Unassembled WGS sequence"/>
</dbReference>
<evidence type="ECO:0000259" key="9">
    <source>
        <dbReference type="PROSITE" id="PS51263"/>
    </source>
</evidence>
<dbReference type="VEuPathDB" id="FungiDB:CTRG_01894"/>
<dbReference type="GeneID" id="8301795"/>
<feature type="compositionally biased region" description="Acidic residues" evidence="8">
    <location>
        <begin position="316"/>
        <end position="333"/>
    </location>
</feature>
<feature type="region of interest" description="Disordered" evidence="8">
    <location>
        <begin position="316"/>
        <end position="357"/>
    </location>
</feature>
<keyword evidence="5" id="KW-0009">Actin-binding</keyword>
<gene>
    <name evidence="10" type="ORF">CTRG_01894</name>
</gene>
<dbReference type="Pfam" id="PF00241">
    <property type="entry name" value="Cofilin_ADF"/>
    <property type="match status" value="2"/>
</dbReference>
<dbReference type="InterPro" id="IPR002108">
    <property type="entry name" value="ADF-H"/>
</dbReference>
<dbReference type="AlphaFoldDB" id="C5M7R2"/>
<dbReference type="InterPro" id="IPR028458">
    <property type="entry name" value="Twinfilin"/>
</dbReference>
<dbReference type="eggNOG" id="KOG1747">
    <property type="taxonomic scope" value="Eukaryota"/>
</dbReference>
<dbReference type="GO" id="GO:0044396">
    <property type="term" value="P:actin cortical patch organization"/>
    <property type="evidence" value="ECO:0007669"/>
    <property type="project" value="EnsemblFungi"/>
</dbReference>
<dbReference type="GO" id="GO:0003785">
    <property type="term" value="F:actin monomer binding"/>
    <property type="evidence" value="ECO:0007669"/>
    <property type="project" value="EnsemblFungi"/>
</dbReference>
<keyword evidence="11" id="KW-1185">Reference proteome</keyword>
<dbReference type="CDD" id="cd11285">
    <property type="entry name" value="ADF_Twf-N_like"/>
    <property type="match status" value="1"/>
</dbReference>
<evidence type="ECO:0000256" key="4">
    <source>
        <dbReference type="ARBA" id="ARBA00022737"/>
    </source>
</evidence>
<comment type="subunit">
    <text evidence="7">Interacts with G-actin; ADP-actin form.</text>
</comment>
<proteinExistence type="inferred from homology"/>
<dbReference type="GO" id="GO:0005737">
    <property type="term" value="C:cytoplasm"/>
    <property type="evidence" value="ECO:0007669"/>
    <property type="project" value="TreeGrafter"/>
</dbReference>
<dbReference type="PROSITE" id="PS51263">
    <property type="entry name" value="ADF_H"/>
    <property type="match status" value="2"/>
</dbReference>
<sequence>MSTQSGITSSEELTESFKSLPSSSALIIKISSDSTKLIPEKTITSTSLSTLFSELNSYISKEFPDPSYIIINNEKGNGNDKTFISFIPDVAKLRSKMLYASTRNTIINNLSNGINQKFSFTELDELTNDYYLKCLNDNSNNTNEGLLTEDEKILQGINNLSSFGNHGFKKKLASMGGSEDLSNNQDILYKFDNELTNAIDNLTSNDYEKLIVFNIDLSNELVKLQNIKSNISINQLIQTLESSNESKSPQYSIYNYNKNGNLAFIYSCPSGSAVKDRMIYASFKNSLINHLKDKLSKSGLTIDKNLEVGDLDELELSDLQPEEEQQQQGEDSESISSASSSSKAGLKFNKPRGPRRR</sequence>
<evidence type="ECO:0000256" key="5">
    <source>
        <dbReference type="ARBA" id="ARBA00023203"/>
    </source>
</evidence>